<gene>
    <name evidence="1" type="ORF">DXB72_12110</name>
</gene>
<dbReference type="Proteomes" id="UP000260970">
    <property type="component" value="Unassembled WGS sequence"/>
</dbReference>
<accession>A0A3E5ALY6</accession>
<reference evidence="1 2" key="1">
    <citation type="submission" date="2018-08" db="EMBL/GenBank/DDBJ databases">
        <title>A genome reference for cultivated species of the human gut microbiota.</title>
        <authorList>
            <person name="Zou Y."/>
            <person name="Xue W."/>
            <person name="Luo G."/>
        </authorList>
    </citation>
    <scope>NUCLEOTIDE SEQUENCE [LARGE SCALE GENOMIC DNA]</scope>
    <source>
        <strain evidence="1 2">OM05-6AA</strain>
    </source>
</reference>
<organism evidence="1 2">
    <name type="scientific">Agathobacter rectalis</name>
    <dbReference type="NCBI Taxonomy" id="39491"/>
    <lineage>
        <taxon>Bacteria</taxon>
        <taxon>Bacillati</taxon>
        <taxon>Bacillota</taxon>
        <taxon>Clostridia</taxon>
        <taxon>Lachnospirales</taxon>
        <taxon>Lachnospiraceae</taxon>
        <taxon>Agathobacter</taxon>
    </lineage>
</organism>
<dbReference type="EMBL" id="QSUG01000013">
    <property type="protein sequence ID" value="RGN21546.1"/>
    <property type="molecule type" value="Genomic_DNA"/>
</dbReference>
<evidence type="ECO:0000313" key="2">
    <source>
        <dbReference type="Proteomes" id="UP000260970"/>
    </source>
</evidence>
<name>A0A3E5ALY6_9FIRM</name>
<sequence length="59" mass="6699">MRTFLSIKREENTKDKYYIAGVINSDMYPSTYASETPDARIVELPELEGKGFAGCHIKL</sequence>
<protein>
    <submittedName>
        <fullName evidence="1">Uncharacterized protein</fullName>
    </submittedName>
</protein>
<dbReference type="RefSeq" id="WP_117690757.1">
    <property type="nucleotide sequence ID" value="NZ_QSUE01000011.1"/>
</dbReference>
<dbReference type="AlphaFoldDB" id="A0A3E5ALY6"/>
<proteinExistence type="predicted"/>
<comment type="caution">
    <text evidence="1">The sequence shown here is derived from an EMBL/GenBank/DDBJ whole genome shotgun (WGS) entry which is preliminary data.</text>
</comment>
<evidence type="ECO:0000313" key="1">
    <source>
        <dbReference type="EMBL" id="RGN21546.1"/>
    </source>
</evidence>